<dbReference type="HAMAP" id="MF_01470">
    <property type="entry name" value="Cas1"/>
    <property type="match status" value="1"/>
</dbReference>
<accession>A0A841GIK6</accession>
<dbReference type="NCBIfam" id="TIGR03641">
    <property type="entry name" value="cas1_HMARI"/>
    <property type="match status" value="1"/>
</dbReference>
<evidence type="ECO:0000256" key="4">
    <source>
        <dbReference type="ARBA" id="ARBA00022801"/>
    </source>
</evidence>
<keyword evidence="6 9" id="KW-0051">Antiviral defense</keyword>
<reference evidence="10 11" key="1">
    <citation type="submission" date="2020-08" db="EMBL/GenBank/DDBJ databases">
        <title>Genomic Encyclopedia of Type Strains, Phase IV (KMG-IV): sequencing the most valuable type-strain genomes for metagenomic binning, comparative biology and taxonomic classification.</title>
        <authorList>
            <person name="Goeker M."/>
        </authorList>
    </citation>
    <scope>NUCLEOTIDE SEQUENCE [LARGE SCALE GENOMIC DNA]</scope>
    <source>
        <strain evidence="10 11">DSM 13481</strain>
    </source>
</reference>
<dbReference type="Gene3D" id="3.100.10.20">
    <property type="entry name" value="CRISPR-associated endonuclease Cas1, N-terminal domain"/>
    <property type="match status" value="1"/>
</dbReference>
<keyword evidence="7 9" id="KW-0238">DNA-binding</keyword>
<dbReference type="PANTHER" id="PTHR43219">
    <property type="entry name" value="CRISPR-ASSOCIATED ENDONUCLEASE CAS1"/>
    <property type="match status" value="1"/>
</dbReference>
<comment type="subunit">
    <text evidence="9">Homodimer, forms a heterotetramer with a Cas2 homodimer.</text>
</comment>
<dbReference type="InterPro" id="IPR042206">
    <property type="entry name" value="CRISPR-assoc_Cas1_C"/>
</dbReference>
<evidence type="ECO:0000256" key="7">
    <source>
        <dbReference type="ARBA" id="ARBA00023125"/>
    </source>
</evidence>
<feature type="binding site" evidence="9">
    <location>
        <position position="221"/>
    </location>
    <ligand>
        <name>Mn(2+)</name>
        <dbReference type="ChEBI" id="CHEBI:29035"/>
    </ligand>
</feature>
<keyword evidence="2 9" id="KW-0479">Metal-binding</keyword>
<evidence type="ECO:0000313" key="11">
    <source>
        <dbReference type="Proteomes" id="UP000555828"/>
    </source>
</evidence>
<dbReference type="RefSeq" id="WP_184620042.1">
    <property type="nucleotide sequence ID" value="NZ_JACHEX010000008.1"/>
</dbReference>
<dbReference type="AlphaFoldDB" id="A0A841GIK6"/>
<dbReference type="PANTHER" id="PTHR43219:SF1">
    <property type="entry name" value="CRISPR-ASSOCIATED ENDONUCLEASE CAS1"/>
    <property type="match status" value="1"/>
</dbReference>
<dbReference type="GO" id="GO:0051607">
    <property type="term" value="P:defense response to virus"/>
    <property type="evidence" value="ECO:0007669"/>
    <property type="project" value="UniProtKB-UniRule"/>
</dbReference>
<protein>
    <recommendedName>
        <fullName evidence="9">CRISPR-associated endonuclease Cas1</fullName>
        <ecNumber evidence="9">3.1.-.-</ecNumber>
    </recommendedName>
</protein>
<keyword evidence="11" id="KW-1185">Reference proteome</keyword>
<dbReference type="GO" id="GO:0003677">
    <property type="term" value="F:DNA binding"/>
    <property type="evidence" value="ECO:0007669"/>
    <property type="project" value="UniProtKB-KW"/>
</dbReference>
<dbReference type="GO" id="GO:0046872">
    <property type="term" value="F:metal ion binding"/>
    <property type="evidence" value="ECO:0007669"/>
    <property type="project" value="UniProtKB-UniRule"/>
</dbReference>
<evidence type="ECO:0000256" key="5">
    <source>
        <dbReference type="ARBA" id="ARBA00022842"/>
    </source>
</evidence>
<evidence type="ECO:0000256" key="8">
    <source>
        <dbReference type="ARBA" id="ARBA00023211"/>
    </source>
</evidence>
<feature type="binding site" evidence="9">
    <location>
        <position position="155"/>
    </location>
    <ligand>
        <name>Mn(2+)</name>
        <dbReference type="ChEBI" id="CHEBI:29035"/>
    </ligand>
</feature>
<keyword evidence="5 9" id="KW-0460">Magnesium</keyword>
<dbReference type="GO" id="GO:0043571">
    <property type="term" value="P:maintenance of CRISPR repeat elements"/>
    <property type="evidence" value="ECO:0007669"/>
    <property type="project" value="UniProtKB-UniRule"/>
</dbReference>
<dbReference type="InterPro" id="IPR019858">
    <property type="entry name" value="CRISPR-assoc_Cas1_HMARI/TNEAP"/>
</dbReference>
<dbReference type="EC" id="3.1.-.-" evidence="9"/>
<evidence type="ECO:0000256" key="9">
    <source>
        <dbReference type="HAMAP-Rule" id="MF_01470"/>
    </source>
</evidence>
<evidence type="ECO:0000256" key="3">
    <source>
        <dbReference type="ARBA" id="ARBA00022759"/>
    </source>
</evidence>
<dbReference type="EMBL" id="JACHEX010000008">
    <property type="protein sequence ID" value="MBB6063472.1"/>
    <property type="molecule type" value="Genomic_DNA"/>
</dbReference>
<organism evidence="10 11">
    <name type="scientific">Thermosipho japonicus</name>
    <dbReference type="NCBI Taxonomy" id="90323"/>
    <lineage>
        <taxon>Bacteria</taxon>
        <taxon>Thermotogati</taxon>
        <taxon>Thermotogota</taxon>
        <taxon>Thermotogae</taxon>
        <taxon>Thermotogales</taxon>
        <taxon>Fervidobacteriaceae</taxon>
        <taxon>Thermosipho</taxon>
    </lineage>
</organism>
<dbReference type="Gene3D" id="1.20.120.920">
    <property type="entry name" value="CRISPR-associated endonuclease Cas1, C-terminal domain"/>
    <property type="match status" value="1"/>
</dbReference>
<sequence>METLYIFTDGELKRKNHALYFVPKSKDSKPFFVPLKNISSIMIFSEVSFNKKFLGLLAKEGIPTFFYGYYGEFIGSFYPPENNKTGEMIVLQFQYYYDLSKRLEIAKEILESAVLNMLWVLNGYKEITSEELNYIVKIKDSLKKQNNIPALMAIEGNIRKAYYKALGKIVKRKGFDFDERLKRPPKDEINALISFGNIILYNTVLAEIYKTSLEPRISFLHETNKRKFSLQLDIAEIFKPIIVDKAILKLVNKKEIKKEDFNFNNNGVFLYEDAKKKFINEIEERLNKKVTIYENQSVTFKTVIRHECYKLIRHLKGVEKFKGFVMGGFI</sequence>
<evidence type="ECO:0000256" key="2">
    <source>
        <dbReference type="ARBA" id="ARBA00022723"/>
    </source>
</evidence>
<dbReference type="Pfam" id="PF01867">
    <property type="entry name" value="Cas_Cas1"/>
    <property type="match status" value="1"/>
</dbReference>
<keyword evidence="4 9" id="KW-0378">Hydrolase</keyword>
<comment type="similarity">
    <text evidence="9">Belongs to the CRISPR-associated endonuclease Cas1 family.</text>
</comment>
<comment type="cofactor">
    <cofactor evidence="9">
        <name>Mg(2+)</name>
        <dbReference type="ChEBI" id="CHEBI:18420"/>
    </cofactor>
    <cofactor evidence="9">
        <name>Mn(2+)</name>
        <dbReference type="ChEBI" id="CHEBI:29035"/>
    </cofactor>
</comment>
<keyword evidence="8 9" id="KW-0464">Manganese</keyword>
<dbReference type="InterPro" id="IPR042211">
    <property type="entry name" value="CRISPR-assoc_Cas1_N"/>
</dbReference>
<comment type="caution">
    <text evidence="10">The sequence shown here is derived from an EMBL/GenBank/DDBJ whole genome shotgun (WGS) entry which is preliminary data.</text>
</comment>
<dbReference type="InterPro" id="IPR002729">
    <property type="entry name" value="CRISPR-assoc_Cas1"/>
</dbReference>
<evidence type="ECO:0000313" key="10">
    <source>
        <dbReference type="EMBL" id="MBB6063472.1"/>
    </source>
</evidence>
<gene>
    <name evidence="9" type="primary">cas1</name>
    <name evidence="10" type="ORF">HNP65_001943</name>
</gene>
<dbReference type="NCBIfam" id="TIGR00287">
    <property type="entry name" value="cas1"/>
    <property type="match status" value="1"/>
</dbReference>
<dbReference type="GO" id="GO:0004520">
    <property type="term" value="F:DNA endonuclease activity"/>
    <property type="evidence" value="ECO:0007669"/>
    <property type="project" value="InterPro"/>
</dbReference>
<comment type="function">
    <text evidence="9">CRISPR (clustered regularly interspaced short palindromic repeat), is an adaptive immune system that provides protection against mobile genetic elements (viruses, transposable elements and conjugative plasmids). CRISPR clusters contain spacers, sequences complementary to antecedent mobile elements, and target invading nucleic acids. CRISPR clusters are transcribed and processed into CRISPR RNA (crRNA). Acts as a dsDNA endonuclease. Involved in the integration of spacer DNA into the CRISPR cassette.</text>
</comment>
<keyword evidence="3 9" id="KW-0255">Endonuclease</keyword>
<proteinExistence type="inferred from homology"/>
<dbReference type="Proteomes" id="UP000555828">
    <property type="component" value="Unassembled WGS sequence"/>
</dbReference>
<keyword evidence="1 9" id="KW-0540">Nuclease</keyword>
<evidence type="ECO:0000256" key="1">
    <source>
        <dbReference type="ARBA" id="ARBA00022722"/>
    </source>
</evidence>
<feature type="binding site" evidence="9">
    <location>
        <position position="236"/>
    </location>
    <ligand>
        <name>Mn(2+)</name>
        <dbReference type="ChEBI" id="CHEBI:29035"/>
    </ligand>
</feature>
<dbReference type="GO" id="GO:0016787">
    <property type="term" value="F:hydrolase activity"/>
    <property type="evidence" value="ECO:0007669"/>
    <property type="project" value="UniProtKB-KW"/>
</dbReference>
<evidence type="ECO:0000256" key="6">
    <source>
        <dbReference type="ARBA" id="ARBA00023118"/>
    </source>
</evidence>
<name>A0A841GIK6_9BACT</name>